<dbReference type="Pfam" id="PF08281">
    <property type="entry name" value="Sigma70_r4_2"/>
    <property type="match status" value="1"/>
</dbReference>
<dbReference type="InterPro" id="IPR013249">
    <property type="entry name" value="RNA_pol_sigma70_r4_t2"/>
</dbReference>
<dbReference type="GO" id="GO:0006352">
    <property type="term" value="P:DNA-templated transcription initiation"/>
    <property type="evidence" value="ECO:0007669"/>
    <property type="project" value="InterPro"/>
</dbReference>
<dbReference type="EMBL" id="FNWV01000003">
    <property type="protein sequence ID" value="SEH51262.1"/>
    <property type="molecule type" value="Genomic_DNA"/>
</dbReference>
<reference evidence="7 8" key="1">
    <citation type="submission" date="2016-10" db="EMBL/GenBank/DDBJ databases">
        <authorList>
            <person name="de Groot N.N."/>
        </authorList>
    </citation>
    <scope>NUCLEOTIDE SEQUENCE [LARGE SCALE GENOMIC DNA]</scope>
    <source>
        <strain evidence="7 8">YAD2003</strain>
    </source>
</reference>
<protein>
    <submittedName>
        <fullName evidence="7">RNA polymerase sigma-70 factor, ECF subfamily</fullName>
    </submittedName>
</protein>
<gene>
    <name evidence="7" type="ORF">SAMN02910265_01134</name>
</gene>
<dbReference type="InterPro" id="IPR007627">
    <property type="entry name" value="RNA_pol_sigma70_r2"/>
</dbReference>
<dbReference type="NCBIfam" id="TIGR02937">
    <property type="entry name" value="sigma70-ECF"/>
    <property type="match status" value="1"/>
</dbReference>
<name>A0A1H6IQ35_RUMFL</name>
<dbReference type="SUPFAM" id="SSF88946">
    <property type="entry name" value="Sigma2 domain of RNA polymerase sigma factors"/>
    <property type="match status" value="1"/>
</dbReference>
<dbReference type="Gene3D" id="1.10.10.10">
    <property type="entry name" value="Winged helix-like DNA-binding domain superfamily/Winged helix DNA-binding domain"/>
    <property type="match status" value="1"/>
</dbReference>
<dbReference type="Proteomes" id="UP000183190">
    <property type="component" value="Unassembled WGS sequence"/>
</dbReference>
<dbReference type="PANTHER" id="PTHR43133:SF60">
    <property type="entry name" value="RNA POLYMERASE SIGMA FACTOR SIGV"/>
    <property type="match status" value="1"/>
</dbReference>
<dbReference type="InterPro" id="IPR014284">
    <property type="entry name" value="RNA_pol_sigma-70_dom"/>
</dbReference>
<keyword evidence="3" id="KW-0731">Sigma factor</keyword>
<dbReference type="Pfam" id="PF04542">
    <property type="entry name" value="Sigma70_r2"/>
    <property type="match status" value="1"/>
</dbReference>
<feature type="domain" description="RNA polymerase sigma-70 region 2" evidence="5">
    <location>
        <begin position="10"/>
        <end position="74"/>
    </location>
</feature>
<dbReference type="GO" id="GO:0016987">
    <property type="term" value="F:sigma factor activity"/>
    <property type="evidence" value="ECO:0007669"/>
    <property type="project" value="UniProtKB-KW"/>
</dbReference>
<dbReference type="RefSeq" id="WP_074715166.1">
    <property type="nucleotide sequence ID" value="NZ_FNWV01000003.1"/>
</dbReference>
<dbReference type="GO" id="GO:0003677">
    <property type="term" value="F:DNA binding"/>
    <property type="evidence" value="ECO:0007669"/>
    <property type="project" value="InterPro"/>
</dbReference>
<evidence type="ECO:0000313" key="8">
    <source>
        <dbReference type="Proteomes" id="UP000183190"/>
    </source>
</evidence>
<keyword evidence="2" id="KW-0805">Transcription regulation</keyword>
<dbReference type="CDD" id="cd06171">
    <property type="entry name" value="Sigma70_r4"/>
    <property type="match status" value="1"/>
</dbReference>
<dbReference type="AlphaFoldDB" id="A0A1H6IQ35"/>
<keyword evidence="4" id="KW-0804">Transcription</keyword>
<proteinExistence type="inferred from homology"/>
<dbReference type="InterPro" id="IPR013325">
    <property type="entry name" value="RNA_pol_sigma_r2"/>
</dbReference>
<evidence type="ECO:0000256" key="4">
    <source>
        <dbReference type="ARBA" id="ARBA00023163"/>
    </source>
</evidence>
<evidence type="ECO:0000256" key="2">
    <source>
        <dbReference type="ARBA" id="ARBA00023015"/>
    </source>
</evidence>
<evidence type="ECO:0000259" key="5">
    <source>
        <dbReference type="Pfam" id="PF04542"/>
    </source>
</evidence>
<dbReference type="PANTHER" id="PTHR43133">
    <property type="entry name" value="RNA POLYMERASE ECF-TYPE SIGMA FACTO"/>
    <property type="match status" value="1"/>
</dbReference>
<accession>A0A1H6IQ35</accession>
<organism evidence="7 8">
    <name type="scientific">Ruminococcus flavefaciens</name>
    <dbReference type="NCBI Taxonomy" id="1265"/>
    <lineage>
        <taxon>Bacteria</taxon>
        <taxon>Bacillati</taxon>
        <taxon>Bacillota</taxon>
        <taxon>Clostridia</taxon>
        <taxon>Eubacteriales</taxon>
        <taxon>Oscillospiraceae</taxon>
        <taxon>Ruminococcus</taxon>
    </lineage>
</organism>
<dbReference type="Gene3D" id="1.10.1740.10">
    <property type="match status" value="1"/>
</dbReference>
<feature type="domain" description="RNA polymerase sigma factor 70 region 4 type 2" evidence="6">
    <location>
        <begin position="99"/>
        <end position="151"/>
    </location>
</feature>
<dbReference type="InterPro" id="IPR013324">
    <property type="entry name" value="RNA_pol_sigma_r3/r4-like"/>
</dbReference>
<dbReference type="InterPro" id="IPR036388">
    <property type="entry name" value="WH-like_DNA-bd_sf"/>
</dbReference>
<evidence type="ECO:0000259" key="6">
    <source>
        <dbReference type="Pfam" id="PF08281"/>
    </source>
</evidence>
<evidence type="ECO:0000256" key="1">
    <source>
        <dbReference type="ARBA" id="ARBA00010641"/>
    </source>
</evidence>
<dbReference type="SUPFAM" id="SSF88659">
    <property type="entry name" value="Sigma3 and sigma4 domains of RNA polymerase sigma factors"/>
    <property type="match status" value="1"/>
</dbReference>
<sequence>MNDNSALYAFNKYGDTVLRMAFAIIGSYHEAEDITQEVFLTLHAKPQDFENEEHMKAWLLRSAINRCKNYKKSSRITKNSPLDETLENTLSCEFTERDNEIREKIEKLPEKYATVIFLYYFEEYSIKEIANILSKNENTVSSLLQRGRKKLKTELEKEGYIYET</sequence>
<dbReference type="InterPro" id="IPR039425">
    <property type="entry name" value="RNA_pol_sigma-70-like"/>
</dbReference>
<evidence type="ECO:0000313" key="7">
    <source>
        <dbReference type="EMBL" id="SEH51262.1"/>
    </source>
</evidence>
<evidence type="ECO:0000256" key="3">
    <source>
        <dbReference type="ARBA" id="ARBA00023082"/>
    </source>
</evidence>
<dbReference type="OrthoDB" id="2594372at2"/>
<comment type="similarity">
    <text evidence="1">Belongs to the sigma-70 factor family. ECF subfamily.</text>
</comment>